<keyword evidence="4 6" id="KW-0808">Transferase</keyword>
<organism evidence="8 9">
    <name type="scientific">Candidatus Kerfeldbacteria bacterium CG15_BIG_FIL_POST_REV_8_21_14_020_45_12</name>
    <dbReference type="NCBI Taxonomy" id="2014247"/>
    <lineage>
        <taxon>Bacteria</taxon>
        <taxon>Candidatus Kerfeldiibacteriota</taxon>
    </lineage>
</organism>
<dbReference type="GO" id="GO:0006520">
    <property type="term" value="P:amino acid metabolic process"/>
    <property type="evidence" value="ECO:0007669"/>
    <property type="project" value="InterPro"/>
</dbReference>
<dbReference type="InterPro" id="IPR050596">
    <property type="entry name" value="AspAT/PAT-like"/>
</dbReference>
<dbReference type="Pfam" id="PF00155">
    <property type="entry name" value="Aminotran_1_2"/>
    <property type="match status" value="1"/>
</dbReference>
<name>A0A2M7H2Q8_9BACT</name>
<protein>
    <recommendedName>
        <fullName evidence="6">Aminotransferase</fullName>
        <ecNumber evidence="6">2.6.1.-</ecNumber>
    </recommendedName>
</protein>
<dbReference type="InterPro" id="IPR015421">
    <property type="entry name" value="PyrdxlP-dep_Trfase_major"/>
</dbReference>
<dbReference type="GO" id="GO:0030170">
    <property type="term" value="F:pyridoxal phosphate binding"/>
    <property type="evidence" value="ECO:0007669"/>
    <property type="project" value="InterPro"/>
</dbReference>
<dbReference type="EC" id="2.6.1.-" evidence="6"/>
<dbReference type="PANTHER" id="PTHR46383">
    <property type="entry name" value="ASPARTATE AMINOTRANSFERASE"/>
    <property type="match status" value="1"/>
</dbReference>
<evidence type="ECO:0000256" key="3">
    <source>
        <dbReference type="ARBA" id="ARBA00022576"/>
    </source>
</evidence>
<dbReference type="SUPFAM" id="SSF53383">
    <property type="entry name" value="PLP-dependent transferases"/>
    <property type="match status" value="1"/>
</dbReference>
<dbReference type="AlphaFoldDB" id="A0A2M7H2Q8"/>
<dbReference type="Gene3D" id="3.90.1150.10">
    <property type="entry name" value="Aspartate Aminotransferase, domain 1"/>
    <property type="match status" value="1"/>
</dbReference>
<dbReference type="CDD" id="cd00609">
    <property type="entry name" value="AAT_like"/>
    <property type="match status" value="1"/>
</dbReference>
<keyword evidence="3 6" id="KW-0032">Aminotransferase</keyword>
<dbReference type="EMBL" id="PFGC01000050">
    <property type="protein sequence ID" value="PIW36513.1"/>
    <property type="molecule type" value="Genomic_DNA"/>
</dbReference>
<accession>A0A2M7H2Q8</accession>
<dbReference type="InterPro" id="IPR015422">
    <property type="entry name" value="PyrdxlP-dep_Trfase_small"/>
</dbReference>
<proteinExistence type="inferred from homology"/>
<comment type="similarity">
    <text evidence="2 6">Belongs to the class-I pyridoxal-phosphate-dependent aminotransferase family.</text>
</comment>
<evidence type="ECO:0000256" key="2">
    <source>
        <dbReference type="ARBA" id="ARBA00007441"/>
    </source>
</evidence>
<dbReference type="InterPro" id="IPR004839">
    <property type="entry name" value="Aminotransferase_I/II_large"/>
</dbReference>
<feature type="domain" description="Aminotransferase class I/classII large" evidence="7">
    <location>
        <begin position="33"/>
        <end position="384"/>
    </location>
</feature>
<reference evidence="8 9" key="1">
    <citation type="submission" date="2017-09" db="EMBL/GenBank/DDBJ databases">
        <title>Depth-based differentiation of microbial function through sediment-hosted aquifers and enrichment of novel symbionts in the deep terrestrial subsurface.</title>
        <authorList>
            <person name="Probst A.J."/>
            <person name="Ladd B."/>
            <person name="Jarett J.K."/>
            <person name="Geller-Mcgrath D.E."/>
            <person name="Sieber C.M."/>
            <person name="Emerson J.B."/>
            <person name="Anantharaman K."/>
            <person name="Thomas B.C."/>
            <person name="Malmstrom R."/>
            <person name="Stieglmeier M."/>
            <person name="Klingl A."/>
            <person name="Woyke T."/>
            <person name="Ryan C.M."/>
            <person name="Banfield J.F."/>
        </authorList>
    </citation>
    <scope>NUCLEOTIDE SEQUENCE [LARGE SCALE GENOMIC DNA]</scope>
    <source>
        <strain evidence="8">CG15_BIG_FIL_POST_REV_8_21_14_020_45_12</strain>
    </source>
</reference>
<evidence type="ECO:0000259" key="7">
    <source>
        <dbReference type="Pfam" id="PF00155"/>
    </source>
</evidence>
<keyword evidence="5" id="KW-0663">Pyridoxal phosphate</keyword>
<comment type="cofactor">
    <cofactor evidence="1 6">
        <name>pyridoxal 5'-phosphate</name>
        <dbReference type="ChEBI" id="CHEBI:597326"/>
    </cofactor>
</comment>
<evidence type="ECO:0000256" key="6">
    <source>
        <dbReference type="RuleBase" id="RU000481"/>
    </source>
</evidence>
<evidence type="ECO:0000256" key="4">
    <source>
        <dbReference type="ARBA" id="ARBA00022679"/>
    </source>
</evidence>
<evidence type="ECO:0000256" key="1">
    <source>
        <dbReference type="ARBA" id="ARBA00001933"/>
    </source>
</evidence>
<dbReference type="InterPro" id="IPR004838">
    <property type="entry name" value="NHTrfase_class1_PyrdxlP-BS"/>
</dbReference>
<evidence type="ECO:0000256" key="5">
    <source>
        <dbReference type="ARBA" id="ARBA00022898"/>
    </source>
</evidence>
<dbReference type="GO" id="GO:0008483">
    <property type="term" value="F:transaminase activity"/>
    <property type="evidence" value="ECO:0007669"/>
    <property type="project" value="UniProtKB-KW"/>
</dbReference>
<evidence type="ECO:0000313" key="9">
    <source>
        <dbReference type="Proteomes" id="UP000230292"/>
    </source>
</evidence>
<comment type="caution">
    <text evidence="8">The sequence shown here is derived from an EMBL/GenBank/DDBJ whole genome shotgun (WGS) entry which is preliminary data.</text>
</comment>
<dbReference type="Proteomes" id="UP000230292">
    <property type="component" value="Unassembled WGS sequence"/>
</dbReference>
<evidence type="ECO:0000313" key="8">
    <source>
        <dbReference type="EMBL" id="PIW36513.1"/>
    </source>
</evidence>
<dbReference type="PROSITE" id="PS00105">
    <property type="entry name" value="AA_TRANSFER_CLASS_1"/>
    <property type="match status" value="1"/>
</dbReference>
<dbReference type="Gene3D" id="3.40.640.10">
    <property type="entry name" value="Type I PLP-dependent aspartate aminotransferase-like (Major domain)"/>
    <property type="match status" value="1"/>
</dbReference>
<sequence>MPGLSQRAAAMPASPLRKLANAAEERKKNGTTVYHLNIGQPDMETPVEFMEAVREFSQNPIAYAMSQGTPDAIDAWRGYYESLGIALEKNELMITTGGSEAIIFAMCAIADPGDNIMVFEPFYTNYNGFGKIGGVDMKPVTLSIDNGFHLPSDEQIEAAIDERTKAMIVCNPSNPTGTVYTAEELKRLVDIAIRHDIFIIADEVYREFGFDQVVTSLMSFPEAQDRVIMIDSASKRFNACGIRIGTLVSKNTDVIATAVKFGMARLSVATLEQQALIPVLKQAATIIPPVVEEYKKRRDVVYDGLLAIPGIKAAKPEGAFYIICELPVDSTEKFAKWMIEEFEHEGETVLVAPAPGFYATAGKGEQEIRIAYVLNVEKLGRALELLKLAIEEYTAL</sequence>
<dbReference type="NCBIfam" id="NF005744">
    <property type="entry name" value="PRK07568.1"/>
    <property type="match status" value="1"/>
</dbReference>
<dbReference type="InterPro" id="IPR015424">
    <property type="entry name" value="PyrdxlP-dep_Trfase"/>
</dbReference>
<gene>
    <name evidence="8" type="ORF">COW24_04870</name>
</gene>